<sequence length="616" mass="69818">MMGSVSGKTKGGTRSNSRLLLVCVMAMAVDLTLLTHCCAESHGKARKSYEQVEGWPPAVNLSVSNKHVVMDNGILKVTWTVPGGQVVGIHYAGVDNLLETVNKESNRGYWDIVWGKTRSDSITYSMIGSSFKIIREDGNQTEISFSSRWNPATDSPSLPVNVDKRYIMLRGCSGFYSYAILEREEGWPKANIYQIRAVFKLHGDMFHYMAISDDRQRFMPTPRDREAGQVLDYKEAVLLTDPSNPHLREVDDKYQYSSDYKDSKVHGWISFNPPIGFWMIMPSNEFRSAGPVKQDLTSHAGPTTLAMFHSAHYAGLDVMMEFEEGESWKKVFGPFFIYLNCPSENEDAHMLWRDAKKQMSEEVQSWPYEFPSSEDFPKGDQRGSIEGQLLVHDRYIANNALLSGRFAWVGLAHPGEPGSWQTEAKGYQYWTKADSNGNFTIEGVREGNYSLYAWVPGHLGDYKFANEISITPGLKIKLGNLIYQPSRNGPTLWEIGIPDRTAAEFYVPDPDKKYESELYAQGDSSDRFRQYGLWKRYAELYPDHDLVYTVGVSNFSQDWFFAQVTRQISSTAFKGTTWQIIFPMDDVQPSKSYTLQIALASAMASDLQVRFNIPQG</sequence>
<evidence type="ECO:0000256" key="7">
    <source>
        <dbReference type="ARBA" id="ARBA00023239"/>
    </source>
</evidence>
<dbReference type="Proteomes" id="UP001279734">
    <property type="component" value="Unassembled WGS sequence"/>
</dbReference>
<dbReference type="CDD" id="cd10316">
    <property type="entry name" value="RGL4_M"/>
    <property type="match status" value="1"/>
</dbReference>
<comment type="similarity">
    <text evidence="3">Belongs to the polysaccharide lyase 4 family.</text>
</comment>
<dbReference type="EMBL" id="BSYO01000027">
    <property type="protein sequence ID" value="GMH24133.1"/>
    <property type="molecule type" value="Genomic_DNA"/>
</dbReference>
<dbReference type="CDD" id="cd10320">
    <property type="entry name" value="RGL4_N"/>
    <property type="match status" value="1"/>
</dbReference>
<keyword evidence="6 8" id="KW-0732">Signal</keyword>
<dbReference type="InterPro" id="IPR013784">
    <property type="entry name" value="Carb-bd-like_fold"/>
</dbReference>
<dbReference type="InterPro" id="IPR029413">
    <property type="entry name" value="RG-lyase_II"/>
</dbReference>
<keyword evidence="7" id="KW-0456">Lyase</keyword>
<evidence type="ECO:0000256" key="4">
    <source>
        <dbReference type="ARBA" id="ARBA00012437"/>
    </source>
</evidence>
<name>A0AAD3Y064_NEPGR</name>
<dbReference type="GO" id="GO:0030246">
    <property type="term" value="F:carbohydrate binding"/>
    <property type="evidence" value="ECO:0007669"/>
    <property type="project" value="InterPro"/>
</dbReference>
<accession>A0AAD3Y064</accession>
<dbReference type="PANTHER" id="PTHR32018:SF54">
    <property type="entry name" value="RHAMNOGALACTURONATE LYASE B ISOFORM X1-RELATED"/>
    <property type="match status" value="1"/>
</dbReference>
<dbReference type="InterPro" id="IPR014718">
    <property type="entry name" value="GH-type_carb-bd"/>
</dbReference>
<dbReference type="InterPro" id="IPR011013">
    <property type="entry name" value="Gal_mutarotase_sf_dom"/>
</dbReference>
<dbReference type="SUPFAM" id="SSF74650">
    <property type="entry name" value="Galactose mutarotase-like"/>
    <property type="match status" value="1"/>
</dbReference>
<dbReference type="Pfam" id="PF14683">
    <property type="entry name" value="CBM-like"/>
    <property type="match status" value="1"/>
</dbReference>
<evidence type="ECO:0000259" key="9">
    <source>
        <dbReference type="Pfam" id="PF14683"/>
    </source>
</evidence>
<keyword evidence="5" id="KW-0964">Secreted</keyword>
<dbReference type="AlphaFoldDB" id="A0AAD3Y064"/>
<dbReference type="EC" id="4.2.2.23" evidence="4"/>
<feature type="signal peptide" evidence="8">
    <location>
        <begin position="1"/>
        <end position="39"/>
    </location>
</feature>
<evidence type="ECO:0000259" key="10">
    <source>
        <dbReference type="Pfam" id="PF14686"/>
    </source>
</evidence>
<keyword evidence="12" id="KW-1185">Reference proteome</keyword>
<comment type="caution">
    <text evidence="11">The sequence shown here is derived from an EMBL/GenBank/DDBJ whole genome shotgun (WGS) entry which is preliminary data.</text>
</comment>
<evidence type="ECO:0000256" key="2">
    <source>
        <dbReference type="ARBA" id="ARBA00004613"/>
    </source>
</evidence>
<dbReference type="Gene3D" id="2.70.98.10">
    <property type="match status" value="1"/>
</dbReference>
<dbReference type="PANTHER" id="PTHR32018">
    <property type="entry name" value="RHAMNOGALACTURONATE LYASE FAMILY PROTEIN"/>
    <property type="match status" value="1"/>
</dbReference>
<evidence type="ECO:0000313" key="11">
    <source>
        <dbReference type="EMBL" id="GMH24133.1"/>
    </source>
</evidence>
<feature type="domain" description="Rhamnogalacturonan lyase" evidence="10">
    <location>
        <begin position="405"/>
        <end position="477"/>
    </location>
</feature>
<evidence type="ECO:0000256" key="8">
    <source>
        <dbReference type="SAM" id="SignalP"/>
    </source>
</evidence>
<dbReference type="GO" id="GO:0005576">
    <property type="term" value="C:extracellular region"/>
    <property type="evidence" value="ECO:0007669"/>
    <property type="project" value="UniProtKB-SubCell"/>
</dbReference>
<gene>
    <name evidence="11" type="ORF">Nepgr_025976</name>
</gene>
<evidence type="ECO:0000256" key="3">
    <source>
        <dbReference type="ARBA" id="ARBA00010418"/>
    </source>
</evidence>
<dbReference type="Gene3D" id="2.60.40.1120">
    <property type="entry name" value="Carboxypeptidase-like, regulatory domain"/>
    <property type="match status" value="1"/>
</dbReference>
<comment type="subcellular location">
    <subcellularLocation>
        <location evidence="2">Secreted</location>
    </subcellularLocation>
</comment>
<dbReference type="SUPFAM" id="SSF49452">
    <property type="entry name" value="Starch-binding domain-like"/>
    <property type="match status" value="1"/>
</dbReference>
<comment type="catalytic activity">
    <reaction evidence="1">
        <text>Endotype eliminative cleavage of L-alpha-rhamnopyranosyl-(1-&gt;4)-alpha-D-galactopyranosyluronic acid bonds of rhamnogalacturonan I domains in ramified hairy regions of pectin leaving L-rhamnopyranose at the reducing end and 4-deoxy-4,5-unsaturated D-galactopyranosyluronic acid at the non-reducing end.</text>
        <dbReference type="EC" id="4.2.2.23"/>
    </reaction>
</comment>
<evidence type="ECO:0000256" key="6">
    <source>
        <dbReference type="ARBA" id="ARBA00022729"/>
    </source>
</evidence>
<protein>
    <recommendedName>
        <fullName evidence="4">rhamnogalacturonan endolyase</fullName>
        <ecNumber evidence="4">4.2.2.23</ecNumber>
    </recommendedName>
</protein>
<feature type="chain" id="PRO_5042201887" description="rhamnogalacturonan endolyase" evidence="8">
    <location>
        <begin position="40"/>
        <end position="616"/>
    </location>
</feature>
<dbReference type="InterPro" id="IPR051850">
    <property type="entry name" value="Polysacch_Lyase_4"/>
</dbReference>
<dbReference type="InterPro" id="IPR010325">
    <property type="entry name" value="Rhamnogal_lyase"/>
</dbReference>
<evidence type="ECO:0000256" key="5">
    <source>
        <dbReference type="ARBA" id="ARBA00022525"/>
    </source>
</evidence>
<dbReference type="GO" id="GO:0102210">
    <property type="term" value="F:rhamnogalacturonan endolyase activity"/>
    <property type="evidence" value="ECO:0007669"/>
    <property type="project" value="UniProtKB-EC"/>
</dbReference>
<organism evidence="11 12">
    <name type="scientific">Nepenthes gracilis</name>
    <name type="common">Slender pitcher plant</name>
    <dbReference type="NCBI Taxonomy" id="150966"/>
    <lineage>
        <taxon>Eukaryota</taxon>
        <taxon>Viridiplantae</taxon>
        <taxon>Streptophyta</taxon>
        <taxon>Embryophyta</taxon>
        <taxon>Tracheophyta</taxon>
        <taxon>Spermatophyta</taxon>
        <taxon>Magnoliopsida</taxon>
        <taxon>eudicotyledons</taxon>
        <taxon>Gunneridae</taxon>
        <taxon>Pentapetalae</taxon>
        <taxon>Caryophyllales</taxon>
        <taxon>Nepenthaceae</taxon>
        <taxon>Nepenthes</taxon>
    </lineage>
</organism>
<dbReference type="InterPro" id="IPR029411">
    <property type="entry name" value="RG-lyase_III"/>
</dbReference>
<proteinExistence type="inferred from homology"/>
<dbReference type="GO" id="GO:0005975">
    <property type="term" value="P:carbohydrate metabolic process"/>
    <property type="evidence" value="ECO:0007669"/>
    <property type="project" value="InterPro"/>
</dbReference>
<dbReference type="InterPro" id="IPR008979">
    <property type="entry name" value="Galactose-bd-like_sf"/>
</dbReference>
<reference evidence="11" key="1">
    <citation type="submission" date="2023-05" db="EMBL/GenBank/DDBJ databases">
        <title>Nepenthes gracilis genome sequencing.</title>
        <authorList>
            <person name="Fukushima K."/>
        </authorList>
    </citation>
    <scope>NUCLEOTIDE SEQUENCE</scope>
    <source>
        <strain evidence="11">SING2019-196</strain>
    </source>
</reference>
<evidence type="ECO:0000313" key="12">
    <source>
        <dbReference type="Proteomes" id="UP001279734"/>
    </source>
</evidence>
<dbReference type="Gene3D" id="2.60.120.260">
    <property type="entry name" value="Galactose-binding domain-like"/>
    <property type="match status" value="1"/>
</dbReference>
<feature type="domain" description="Rhamnogalacturonan lyase" evidence="9">
    <location>
        <begin position="491"/>
        <end position="612"/>
    </location>
</feature>
<dbReference type="Pfam" id="PF14686">
    <property type="entry name" value="fn3_3"/>
    <property type="match status" value="1"/>
</dbReference>
<dbReference type="Pfam" id="PF06045">
    <property type="entry name" value="Rhamnogal_lyase"/>
    <property type="match status" value="1"/>
</dbReference>
<dbReference type="SUPFAM" id="SSF49785">
    <property type="entry name" value="Galactose-binding domain-like"/>
    <property type="match status" value="1"/>
</dbReference>
<evidence type="ECO:0000256" key="1">
    <source>
        <dbReference type="ARBA" id="ARBA00001324"/>
    </source>
</evidence>